<organism evidence="1 2">
    <name type="scientific">Clostridium gelidum</name>
    <dbReference type="NCBI Taxonomy" id="704125"/>
    <lineage>
        <taxon>Bacteria</taxon>
        <taxon>Bacillati</taxon>
        <taxon>Bacillota</taxon>
        <taxon>Clostridia</taxon>
        <taxon>Eubacteriales</taxon>
        <taxon>Clostridiaceae</taxon>
        <taxon>Clostridium</taxon>
    </lineage>
</organism>
<proteinExistence type="predicted"/>
<dbReference type="Proteomes" id="UP000824633">
    <property type="component" value="Chromosome"/>
</dbReference>
<accession>A0ABM7T612</accession>
<evidence type="ECO:0008006" key="3">
    <source>
        <dbReference type="Google" id="ProtNLM"/>
    </source>
</evidence>
<protein>
    <recommendedName>
        <fullName evidence="3">DUF4237 domain-containing protein</fullName>
    </recommendedName>
</protein>
<evidence type="ECO:0000313" key="1">
    <source>
        <dbReference type="EMBL" id="BCZ47451.1"/>
    </source>
</evidence>
<evidence type="ECO:0000313" key="2">
    <source>
        <dbReference type="Proteomes" id="UP000824633"/>
    </source>
</evidence>
<sequence>MTDMERTQYILNNSDLSIGEVQEYLDINYAFDTNVGDTFRSEGIIEANKDITIPRSKDYLNSKGRIDYSVVPPDGYAIDATTGKLLKDEIKENLTGVNRVYDRYGSEFGSYMSPVGGTPTTFEQRALATVQDETTHHYYEEIGNLADIEGDINKASLTATRKAELLTKLHDNGGITYEGKIAPGYNQIGGGIQTQTPLIVKELIEIGTLRKIR</sequence>
<reference evidence="2" key="1">
    <citation type="submission" date="2021-07" db="EMBL/GenBank/DDBJ databases">
        <title>Complete genome sequencing of a Clostridium isolate.</title>
        <authorList>
            <person name="Ueki A."/>
            <person name="Tonouchi A."/>
        </authorList>
    </citation>
    <scope>NUCLEOTIDE SEQUENCE [LARGE SCALE GENOMIC DNA]</scope>
    <source>
        <strain evidence="2">C5S11</strain>
    </source>
</reference>
<keyword evidence="2" id="KW-1185">Reference proteome</keyword>
<dbReference type="RefSeq" id="WP_224033788.1">
    <property type="nucleotide sequence ID" value="NZ_AP024849.1"/>
</dbReference>
<dbReference type="EMBL" id="AP024849">
    <property type="protein sequence ID" value="BCZ47451.1"/>
    <property type="molecule type" value="Genomic_DNA"/>
</dbReference>
<name>A0ABM7T612_9CLOT</name>
<gene>
    <name evidence="1" type="ORF">psyc5s11_35180</name>
</gene>